<dbReference type="Gene3D" id="1.20.1050.10">
    <property type="match status" value="1"/>
</dbReference>
<dbReference type="Pfam" id="PF13410">
    <property type="entry name" value="GST_C_2"/>
    <property type="match status" value="1"/>
</dbReference>
<dbReference type="InterPro" id="IPR004045">
    <property type="entry name" value="Glutathione_S-Trfase_N"/>
</dbReference>
<keyword evidence="3" id="KW-0808">Transferase</keyword>
<evidence type="ECO:0000259" key="1">
    <source>
        <dbReference type="PROSITE" id="PS50404"/>
    </source>
</evidence>
<dbReference type="PROSITE" id="PS50404">
    <property type="entry name" value="GST_NTER"/>
    <property type="match status" value="1"/>
</dbReference>
<accession>A0A4Q9H5H6</accession>
<dbReference type="Gene3D" id="3.40.30.10">
    <property type="entry name" value="Glutaredoxin"/>
    <property type="match status" value="1"/>
</dbReference>
<dbReference type="SUPFAM" id="SSF47616">
    <property type="entry name" value="GST C-terminal domain-like"/>
    <property type="match status" value="1"/>
</dbReference>
<dbReference type="GO" id="GO:0016740">
    <property type="term" value="F:transferase activity"/>
    <property type="evidence" value="ECO:0007669"/>
    <property type="project" value="UniProtKB-KW"/>
</dbReference>
<gene>
    <name evidence="3" type="ORF">EYS42_00515</name>
</gene>
<dbReference type="InterPro" id="IPR036249">
    <property type="entry name" value="Thioredoxin-like_sf"/>
</dbReference>
<evidence type="ECO:0000259" key="2">
    <source>
        <dbReference type="PROSITE" id="PS50405"/>
    </source>
</evidence>
<dbReference type="InterPro" id="IPR010987">
    <property type="entry name" value="Glutathione-S-Trfase_C-like"/>
</dbReference>
<reference evidence="3 4" key="1">
    <citation type="submission" date="2019-02" db="EMBL/GenBank/DDBJ databases">
        <title>Aquabacterium sp. strain KMB7.</title>
        <authorList>
            <person name="Chen W.-M."/>
        </authorList>
    </citation>
    <scope>NUCLEOTIDE SEQUENCE [LARGE SCALE GENOMIC DNA]</scope>
    <source>
        <strain evidence="3 4">KMB7</strain>
    </source>
</reference>
<dbReference type="PROSITE" id="PS50405">
    <property type="entry name" value="GST_CTER"/>
    <property type="match status" value="1"/>
</dbReference>
<dbReference type="Pfam" id="PF13417">
    <property type="entry name" value="GST_N_3"/>
    <property type="match status" value="1"/>
</dbReference>
<sequence>MCTCPAWATACAPPDPAAALQPSLSFCTFAMRNTMPFTLYTFAMSHYSEKIRWTLDTAGVPYQESVMTPVFHMLPALRMGRRGQTTLPVLEGRGQRVQDSPRILDWLNREGLLSDLIPNAHVAEVRAIEDRFNRIGKDVARLLYARSFGKADEHIVRLWVEHASPLQAAVIKAFYPVIRWGFRRKLNITEAAARRAEQRIGQEVAWLESRLTDGRTYLVGEQLTVADITAASLLAPIACPTEHPVYGDSAFREAMTEATAPWRHSAAMAWVRAMYQHRRGAMQGGVNLMRQAA</sequence>
<protein>
    <submittedName>
        <fullName evidence="3">Glutathione S-transferase family protein</fullName>
    </submittedName>
</protein>
<dbReference type="InterPro" id="IPR036282">
    <property type="entry name" value="Glutathione-S-Trfase_C_sf"/>
</dbReference>
<organism evidence="3 4">
    <name type="scientific">Aquabacterium lacunae</name>
    <dbReference type="NCBI Taxonomy" id="2528630"/>
    <lineage>
        <taxon>Bacteria</taxon>
        <taxon>Pseudomonadati</taxon>
        <taxon>Pseudomonadota</taxon>
        <taxon>Betaproteobacteria</taxon>
        <taxon>Burkholderiales</taxon>
        <taxon>Aquabacterium</taxon>
    </lineage>
</organism>
<feature type="domain" description="GST N-terminal" evidence="1">
    <location>
        <begin position="35"/>
        <end position="115"/>
    </location>
</feature>
<dbReference type="EMBL" id="SIXI01000001">
    <property type="protein sequence ID" value="TBO33974.1"/>
    <property type="molecule type" value="Genomic_DNA"/>
</dbReference>
<proteinExistence type="predicted"/>
<evidence type="ECO:0000313" key="4">
    <source>
        <dbReference type="Proteomes" id="UP000292120"/>
    </source>
</evidence>
<evidence type="ECO:0000313" key="3">
    <source>
        <dbReference type="EMBL" id="TBO33974.1"/>
    </source>
</evidence>
<keyword evidence="4" id="KW-1185">Reference proteome</keyword>
<feature type="domain" description="GST C-terminal" evidence="2">
    <location>
        <begin position="149"/>
        <end position="293"/>
    </location>
</feature>
<comment type="caution">
    <text evidence="3">The sequence shown here is derived from an EMBL/GenBank/DDBJ whole genome shotgun (WGS) entry which is preliminary data.</text>
</comment>
<dbReference type="Proteomes" id="UP000292120">
    <property type="component" value="Unassembled WGS sequence"/>
</dbReference>
<dbReference type="CDD" id="cd00570">
    <property type="entry name" value="GST_N_family"/>
    <property type="match status" value="1"/>
</dbReference>
<name>A0A4Q9H5H6_9BURK</name>
<dbReference type="OrthoDB" id="5242791at2"/>
<dbReference type="AlphaFoldDB" id="A0A4Q9H5H6"/>
<dbReference type="SUPFAM" id="SSF52833">
    <property type="entry name" value="Thioredoxin-like"/>
    <property type="match status" value="1"/>
</dbReference>